<dbReference type="PANTHER" id="PTHR35936">
    <property type="entry name" value="MEMBRANE-BOUND LYTIC MUREIN TRANSGLYCOSYLASE F"/>
    <property type="match status" value="1"/>
</dbReference>
<dbReference type="InterPro" id="IPR001638">
    <property type="entry name" value="Solute-binding_3/MltF_N"/>
</dbReference>
<comment type="similarity">
    <text evidence="1">Belongs to the bacterial solute-binding protein 3 family.</text>
</comment>
<organism evidence="4 5">
    <name type="scientific">Bowmanella yangjiangensis</name>
    <dbReference type="NCBI Taxonomy" id="2811230"/>
    <lineage>
        <taxon>Bacteria</taxon>
        <taxon>Pseudomonadati</taxon>
        <taxon>Pseudomonadota</taxon>
        <taxon>Gammaproteobacteria</taxon>
        <taxon>Alteromonadales</taxon>
        <taxon>Alteromonadaceae</taxon>
        <taxon>Bowmanella</taxon>
    </lineage>
</organism>
<sequence>MSWQLLERALANDTGFEITPSSLAWSWAQTQLQQGKLDAVFFAAKTTERAKWAQFSPPLTLSRAGFFSLPGTKAQSLYELKASNELIGVLQGTAQSQFLLDKGFTNIYPLVESDALLQMLLGGRIKHAFIIETLANYYCTQMNQEQPHPCLQPGEIPQENTIHIMGNLDDPAFLNFSKALTKGLKHLVATDQVLPLYKENGLSPDIYERWLAQLNAYATDLKSHPIRQLN</sequence>
<protein>
    <submittedName>
        <fullName evidence="4">Transporter substrate-binding domain-containing protein</fullName>
    </submittedName>
</protein>
<evidence type="ECO:0000256" key="2">
    <source>
        <dbReference type="ARBA" id="ARBA00022729"/>
    </source>
</evidence>
<name>A0ABS3CYJ3_9ALTE</name>
<feature type="domain" description="Solute-binding protein family 3/N-terminal" evidence="3">
    <location>
        <begin position="8"/>
        <end position="212"/>
    </location>
</feature>
<dbReference type="Pfam" id="PF00497">
    <property type="entry name" value="SBP_bac_3"/>
    <property type="match status" value="1"/>
</dbReference>
<evidence type="ECO:0000313" key="4">
    <source>
        <dbReference type="EMBL" id="MBN7822197.1"/>
    </source>
</evidence>
<dbReference type="Proteomes" id="UP000663992">
    <property type="component" value="Unassembled WGS sequence"/>
</dbReference>
<reference evidence="4 5" key="1">
    <citation type="submission" date="2021-03" db="EMBL/GenBank/DDBJ databases">
        <title>novel species isolated from a fishpond in China.</title>
        <authorList>
            <person name="Lu H."/>
            <person name="Cai Z."/>
        </authorList>
    </citation>
    <scope>NUCLEOTIDE SEQUENCE [LARGE SCALE GENOMIC DNA]</scope>
    <source>
        <strain evidence="4 5">Y57</strain>
    </source>
</reference>
<evidence type="ECO:0000256" key="1">
    <source>
        <dbReference type="ARBA" id="ARBA00010333"/>
    </source>
</evidence>
<dbReference type="EMBL" id="JAFKCS010000034">
    <property type="protein sequence ID" value="MBN7822197.1"/>
    <property type="molecule type" value="Genomic_DNA"/>
</dbReference>
<keyword evidence="2" id="KW-0732">Signal</keyword>
<dbReference type="RefSeq" id="WP_206596144.1">
    <property type="nucleotide sequence ID" value="NZ_JAFKCS010000034.1"/>
</dbReference>
<accession>A0ABS3CYJ3</accession>
<keyword evidence="5" id="KW-1185">Reference proteome</keyword>
<comment type="caution">
    <text evidence="4">The sequence shown here is derived from an EMBL/GenBank/DDBJ whole genome shotgun (WGS) entry which is preliminary data.</text>
</comment>
<gene>
    <name evidence="4" type="ORF">J0A65_20195</name>
</gene>
<evidence type="ECO:0000313" key="5">
    <source>
        <dbReference type="Proteomes" id="UP000663992"/>
    </source>
</evidence>
<dbReference type="SUPFAM" id="SSF53850">
    <property type="entry name" value="Periplasmic binding protein-like II"/>
    <property type="match status" value="1"/>
</dbReference>
<proteinExistence type="inferred from homology"/>
<dbReference type="Gene3D" id="3.40.190.10">
    <property type="entry name" value="Periplasmic binding protein-like II"/>
    <property type="match status" value="2"/>
</dbReference>
<evidence type="ECO:0000259" key="3">
    <source>
        <dbReference type="Pfam" id="PF00497"/>
    </source>
</evidence>